<organism evidence="16 17">
    <name type="scientific">Perkinsus olseni</name>
    <name type="common">Perkinsus atlanticus</name>
    <dbReference type="NCBI Taxonomy" id="32597"/>
    <lineage>
        <taxon>Eukaryota</taxon>
        <taxon>Sar</taxon>
        <taxon>Alveolata</taxon>
        <taxon>Perkinsozoa</taxon>
        <taxon>Perkinsea</taxon>
        <taxon>Perkinsida</taxon>
        <taxon>Perkinsidae</taxon>
        <taxon>Perkinsus</taxon>
    </lineage>
</organism>
<evidence type="ECO:0000259" key="15">
    <source>
        <dbReference type="PROSITE" id="PS50011"/>
    </source>
</evidence>
<keyword evidence="12" id="KW-0175">Coiled coil</keyword>
<evidence type="ECO:0000256" key="5">
    <source>
        <dbReference type="ARBA" id="ARBA00022692"/>
    </source>
</evidence>
<feature type="transmembrane region" description="Helical" evidence="14">
    <location>
        <begin position="1108"/>
        <end position="1128"/>
    </location>
</feature>
<dbReference type="Pfam" id="PF07714">
    <property type="entry name" value="PK_Tyr_Ser-Thr"/>
    <property type="match status" value="1"/>
</dbReference>
<evidence type="ECO:0000256" key="2">
    <source>
        <dbReference type="ARBA" id="ARBA00007779"/>
    </source>
</evidence>
<dbReference type="PROSITE" id="PS50088">
    <property type="entry name" value="ANK_REPEAT"/>
    <property type="match status" value="1"/>
</dbReference>
<dbReference type="CDD" id="cd13999">
    <property type="entry name" value="STKc_MAP3K-like"/>
    <property type="match status" value="1"/>
</dbReference>
<dbReference type="SUPFAM" id="SSF56112">
    <property type="entry name" value="Protein kinase-like (PK-like)"/>
    <property type="match status" value="1"/>
</dbReference>
<evidence type="ECO:0000256" key="3">
    <source>
        <dbReference type="ARBA" id="ARBA00022448"/>
    </source>
</evidence>
<dbReference type="Pfam" id="PF12796">
    <property type="entry name" value="Ank_2"/>
    <property type="match status" value="1"/>
</dbReference>
<feature type="compositionally biased region" description="Acidic residues" evidence="13">
    <location>
        <begin position="970"/>
        <end position="979"/>
    </location>
</feature>
<feature type="transmembrane region" description="Helical" evidence="14">
    <location>
        <begin position="637"/>
        <end position="658"/>
    </location>
</feature>
<feature type="region of interest" description="Disordered" evidence="13">
    <location>
        <begin position="936"/>
        <end position="1045"/>
    </location>
</feature>
<feature type="transmembrane region" description="Helical" evidence="14">
    <location>
        <begin position="774"/>
        <end position="794"/>
    </location>
</feature>
<evidence type="ECO:0000256" key="6">
    <source>
        <dbReference type="ARBA" id="ARBA00022741"/>
    </source>
</evidence>
<dbReference type="Proteomes" id="UP000574390">
    <property type="component" value="Unassembled WGS sequence"/>
</dbReference>
<dbReference type="GO" id="GO:0005227">
    <property type="term" value="F:calcium-activated cation channel activity"/>
    <property type="evidence" value="ECO:0007669"/>
    <property type="project" value="InterPro"/>
</dbReference>
<keyword evidence="5 14" id="KW-0812">Transmembrane</keyword>
<feature type="coiled-coil region" evidence="12">
    <location>
        <begin position="2469"/>
        <end position="2503"/>
    </location>
</feature>
<dbReference type="Pfam" id="PF18143">
    <property type="entry name" value="HAD_SAK_2"/>
    <property type="match status" value="1"/>
</dbReference>
<dbReference type="Pfam" id="PF13967">
    <property type="entry name" value="RSN1_TM"/>
    <property type="match status" value="1"/>
</dbReference>
<comment type="similarity">
    <text evidence="2">Belongs to the CSC1 (TC 1.A.17) family.</text>
</comment>
<keyword evidence="11" id="KW-0040">ANK repeat</keyword>
<evidence type="ECO:0000256" key="1">
    <source>
        <dbReference type="ARBA" id="ARBA00004141"/>
    </source>
</evidence>
<feature type="transmembrane region" description="Helical" evidence="14">
    <location>
        <begin position="1309"/>
        <end position="1330"/>
    </location>
</feature>
<evidence type="ECO:0000313" key="17">
    <source>
        <dbReference type="Proteomes" id="UP000574390"/>
    </source>
</evidence>
<feature type="coiled-coil region" evidence="12">
    <location>
        <begin position="2171"/>
        <end position="2198"/>
    </location>
</feature>
<dbReference type="Gene3D" id="1.10.510.10">
    <property type="entry name" value="Transferase(Phosphotransferase) domain 1"/>
    <property type="match status" value="1"/>
</dbReference>
<dbReference type="InterPro" id="IPR001245">
    <property type="entry name" value="Ser-Thr/Tyr_kinase_cat_dom"/>
</dbReference>
<feature type="transmembrane region" description="Helical" evidence="14">
    <location>
        <begin position="1148"/>
        <end position="1171"/>
    </location>
</feature>
<comment type="caution">
    <text evidence="16">The sequence shown here is derived from an EMBL/GenBank/DDBJ whole genome shotgun (WGS) entry which is preliminary data.</text>
</comment>
<feature type="transmembrane region" description="Helical" evidence="14">
    <location>
        <begin position="1192"/>
        <end position="1217"/>
    </location>
</feature>
<feature type="coiled-coil region" evidence="12">
    <location>
        <begin position="30"/>
        <end position="73"/>
    </location>
</feature>
<keyword evidence="9 14" id="KW-1133">Transmembrane helix</keyword>
<feature type="repeat" description="ANK" evidence="11">
    <location>
        <begin position="199"/>
        <end position="231"/>
    </location>
</feature>
<keyword evidence="6" id="KW-0547">Nucleotide-binding</keyword>
<dbReference type="PANTHER" id="PTHR13018">
    <property type="entry name" value="PROBABLE MEMBRANE PROTEIN DUF221-RELATED"/>
    <property type="match status" value="1"/>
</dbReference>
<feature type="transmembrane region" description="Helical" evidence="14">
    <location>
        <begin position="1237"/>
        <end position="1258"/>
    </location>
</feature>
<dbReference type="InterPro" id="IPR032880">
    <property type="entry name" value="CSC1/OSCA1-like_N"/>
</dbReference>
<dbReference type="SMART" id="SM00220">
    <property type="entry name" value="S_TKc"/>
    <property type="match status" value="1"/>
</dbReference>
<evidence type="ECO:0000313" key="16">
    <source>
        <dbReference type="EMBL" id="KAF4684262.1"/>
    </source>
</evidence>
<dbReference type="Gene3D" id="1.25.40.20">
    <property type="entry name" value="Ankyrin repeat-containing domain"/>
    <property type="match status" value="1"/>
</dbReference>
<feature type="region of interest" description="Disordered" evidence="13">
    <location>
        <begin position="1427"/>
        <end position="1460"/>
    </location>
</feature>
<feature type="transmembrane region" description="Helical" evidence="14">
    <location>
        <begin position="1342"/>
        <end position="1367"/>
    </location>
</feature>
<comment type="subcellular location">
    <subcellularLocation>
        <location evidence="1">Membrane</location>
        <topology evidence="1">Multi-pass membrane protein</topology>
    </subcellularLocation>
</comment>
<dbReference type="InterPro" id="IPR002110">
    <property type="entry name" value="Ankyrin_rpt"/>
</dbReference>
<feature type="compositionally biased region" description="Polar residues" evidence="13">
    <location>
        <begin position="1026"/>
        <end position="1040"/>
    </location>
</feature>
<feature type="coiled-coil region" evidence="12">
    <location>
        <begin position="1681"/>
        <end position="1785"/>
    </location>
</feature>
<dbReference type="InterPro" id="IPR000719">
    <property type="entry name" value="Prot_kinase_dom"/>
</dbReference>
<evidence type="ECO:0000256" key="10">
    <source>
        <dbReference type="ARBA" id="ARBA00023136"/>
    </source>
</evidence>
<evidence type="ECO:0000256" key="8">
    <source>
        <dbReference type="ARBA" id="ARBA00022840"/>
    </source>
</evidence>
<dbReference type="PANTHER" id="PTHR13018:SF5">
    <property type="entry name" value="RE44586P"/>
    <property type="match status" value="1"/>
</dbReference>
<evidence type="ECO:0000256" key="12">
    <source>
        <dbReference type="SAM" id="Coils"/>
    </source>
</evidence>
<dbReference type="EMBL" id="JABANM010037214">
    <property type="protein sequence ID" value="KAF4684262.1"/>
    <property type="molecule type" value="Genomic_DNA"/>
</dbReference>
<keyword evidence="10 14" id="KW-0472">Membrane</keyword>
<dbReference type="InterPro" id="IPR036770">
    <property type="entry name" value="Ankyrin_rpt-contain_sf"/>
</dbReference>
<keyword evidence="8" id="KW-0067">ATP-binding</keyword>
<evidence type="ECO:0000256" key="14">
    <source>
        <dbReference type="SAM" id="Phobius"/>
    </source>
</evidence>
<dbReference type="SUPFAM" id="SSF48403">
    <property type="entry name" value="Ankyrin repeat"/>
    <property type="match status" value="1"/>
</dbReference>
<protein>
    <submittedName>
        <fullName evidence="16">Protein kinase kinase kinase</fullName>
    </submittedName>
</protein>
<feature type="coiled-coil region" evidence="12">
    <location>
        <begin position="2271"/>
        <end position="2305"/>
    </location>
</feature>
<feature type="transmembrane region" description="Helical" evidence="14">
    <location>
        <begin position="1373"/>
        <end position="1392"/>
    </location>
</feature>
<dbReference type="GO" id="GO:0004672">
    <property type="term" value="F:protein kinase activity"/>
    <property type="evidence" value="ECO:0007669"/>
    <property type="project" value="InterPro"/>
</dbReference>
<accession>A0A7J6NK54</accession>
<dbReference type="Pfam" id="PF02714">
    <property type="entry name" value="RSN1_7TM"/>
    <property type="match status" value="1"/>
</dbReference>
<keyword evidence="4" id="KW-0808">Transferase</keyword>
<gene>
    <name evidence="16" type="primary">EDR1_4</name>
    <name evidence="16" type="ORF">FOZ62_022827</name>
</gene>
<keyword evidence="7 16" id="KW-0418">Kinase</keyword>
<evidence type="ECO:0000256" key="11">
    <source>
        <dbReference type="PROSITE-ProRule" id="PRU00023"/>
    </source>
</evidence>
<feature type="compositionally biased region" description="Low complexity" evidence="13">
    <location>
        <begin position="1000"/>
        <end position="1010"/>
    </location>
</feature>
<dbReference type="InterPro" id="IPR011009">
    <property type="entry name" value="Kinase-like_dom_sf"/>
</dbReference>
<evidence type="ECO:0000256" key="7">
    <source>
        <dbReference type="ARBA" id="ARBA00022777"/>
    </source>
</evidence>
<dbReference type="PROSITE" id="PS00108">
    <property type="entry name" value="PROTEIN_KINASE_ST"/>
    <property type="match status" value="1"/>
</dbReference>
<feature type="region of interest" description="Disordered" evidence="13">
    <location>
        <begin position="1586"/>
        <end position="1606"/>
    </location>
</feature>
<feature type="transmembrane region" description="Helical" evidence="14">
    <location>
        <begin position="729"/>
        <end position="749"/>
    </location>
</feature>
<feature type="region of interest" description="Disordered" evidence="13">
    <location>
        <begin position="1"/>
        <end position="26"/>
    </location>
</feature>
<evidence type="ECO:0000256" key="4">
    <source>
        <dbReference type="ARBA" id="ARBA00022679"/>
    </source>
</evidence>
<dbReference type="InterPro" id="IPR003864">
    <property type="entry name" value="CSC1/OSCA1-like_7TM"/>
</dbReference>
<evidence type="ECO:0000256" key="13">
    <source>
        <dbReference type="SAM" id="MobiDB-lite"/>
    </source>
</evidence>
<feature type="compositionally biased region" description="Basic and acidic residues" evidence="13">
    <location>
        <begin position="1"/>
        <end position="14"/>
    </location>
</feature>
<dbReference type="FunFam" id="3.30.200.20:FF:000180">
    <property type="entry name" value="serine/threonine-protein kinase STY46-like"/>
    <property type="match status" value="1"/>
</dbReference>
<sequence length="2703" mass="306629">MDKPTSSRAEEIRNKTHLPVADSQAPTWELGELEQELRSVSKALTQTTNSKQRTELSKQLKRLKTQCQETALKEQQQATAGPEKRGRESLFAGTAGLIEEEMRSQYALLATTEDEETKAEIRAKIDELKEEFLKSMGTIRKITTAPRQRPVETVRSTKPQGKDALEAFLRAVAAGNTKKVRALVEDRQLSVGVDSRDASGWSALHHASLIGWTEVSTCLIEMKADVNAVNDLGGTPLHSAVEMENYDMVIPQGCLPMCSKGQIQLLLDCRADPLIEDVMCCHAFAHASPDLMRAFRKRLPIEILPTEDDDDEPWEVDLADLEYGPMLGSGAAADVFRGTWREADVAIKNITWAKARETEEKVAEFKRELDILVNLRHPNLMLFMGAFTKSRPLRLVTELCDGGALSSILYNRPDIDMTWQQKRKICFDTAKGIYYLHTNHPLIIHRDLKSQNLLLAHPFKGPMSVPIVKIADFGIALMKHGSDSAQGSSGTQDAGGTWAWMAPEVLSEDPYDHQVDIYSFAVCMYEIITCSRPYSDQPNVSPIAIAINVSTGMRPDLGLVPEDCPSLLRELMIDCWHGEPSVRPIAEKVVIIVGLAEAAAVDGCLTARLQQELCADDGSGEETSMNRLYKHMDGSEVAFTCLVCGIAMGVQWIVYEILKMNKFCRQLYCQHLWHPKEIERNRTLQPGDRPPKIWPFPTILHSWFTLRKYDLLPWIGPDAFMVLRYCQTCFLFCCWAAVLSFATLIPMYWSGENDSLVYGVNLLSFSNLDRSSQWFWSPVAAAYILSALFLFLLSREYRLFAHVRSAWVTSMPGKDWQQRRTIMVERIPPRYRSRRAVRQFFAEILGEDAVQACAFCHDVSGLRAKTRLRSVLSKCQSGPRVLMPNSARKTLKRHVEDLDAKICTLRRALWNGNSASLESPQWTPRATKMMMMQSFPDTVNNSTADSEEGGDASDGSLRDEGPFIPVAADSDPDGDDSVDADSLWTGTSSPRARHHRHSNSRLPPSSSSEPHYYRGPPPTTLLHDFSASTSEGGQGDNSPHSDIPHTKDCTAFVTFRTMRLKQMALQLRLSDTADEWVVSSAPSPTDIIWPNITFPAQQAVKRQRITKALYWIWALGYALPLVAIQSLALPWACSADEEGGFELWTKLAALYVPTILQLLLVVALPRIFRWVCVNYERQKTRSAVTVSVLRRIFLFQLLTVYVIVIGEVWLSFPGIFHMAGTTLENALRSMGQDIASVGIYLVTMLVAKIGFGLGWTLLRGGDLVVMLWRKYHRPEEDPPLSHVPYAIELVDMCFAFLICASYMVISPLILIPGIIYFGTALVIYTYQFTYMHAHKYETGGNIWLRLFQCSIVSVCSSHVALAAVFVAQGSPKLAFLLVPLAIGTYAYGQLLISRHHSPNQDMPIAAAIRVDHTCAALEETLSQKTPFDAEMSSLSSSSRGMEDPPAGDSGHTTRLPPIDGNTDVLSDKHCNAMIYAMGRIGTSLKDQRQTYVSRLNAVRKEAEKKLSEVRNDHTVAVEGSAYSANTGLSRMIEEGKWLREQVEVAQQGRQGAWEALKAKEKELAVAYEMHRKEAKLANERYKSLEDSSQRDLSIEKDHRQAEGEAVRTEQERLMKCIEDKEETISKLEATIGQCRDEIVTAKKETTELGEEKKVEIRARDAEIHRLGEEVAGRERTIAALRREEAERTEALRAQIEGLEKELSHNAVHVELAEYKERLRLKDASYEELARDALADSERHRSELSALHEKYQSERKEAEKSHGLRVLEMEQEISAVRSEVEQERAKAAEREGEHKVALLARDAEIQRISAVVEDRESKLVCKDLAFKALVEETRQADKSNEEDTEKVKLKEDVKELDHKLKWQSKRFEAVVAEFEAVVGDKDMRMQALMEEVEAARRKVDDERASHRVLEGQWHDRVREKEKGYDRILELLAGKDSEIKAEQERTAAEARKMTLIEREMERRDHGWRQKMLRDYAELMSCLESAKMHAAEEWERWRAGVESLLCDRDKEREAWVKERAALRLEIADWKSKHQAVAATLEEAEDKLRALHDEMDKIAAAFEEERQGLERQINQVKRDMENKLEQAEEQYQRLLAEYKALKARYEKDAASAGKLRMLQEEIEQLKITVEALKAEIQRLNKVLATMKTQLRNKDFLVDDIKRETADILYAKEQAYEALVKQFNSLSNEFDKFKDEVEEERAEVLASWTAKEQEWRHQDYNRNMMVSVLREDLEKADKLNLEQQRGFDELTASLTLALERSSMERSDTEGKMAFAIAKMFSENAVMAEEMKALERDVEEERATIHQKMKLLETGHRAERQKLKVLLATREAEASSTATALKAEVTELKAVIDNDEEAVRLREKLKVLEGKVVNSDIAIAAAAAETNKLMQKMEWEKVENEKKEEGLRRKAKAEEVKYRRMLFENEDLKELLQTEMEKASKACRKLEEQLAALPEVYDAEIYSLRDKLSALIAAHDSEAANNQALKEELTREKRQRAEAKEKLERALRNAAAVVTAIRAFKLDLHEVLLWEEAEFLFPIQMVENTTAADSSSMTPPYKILFLDIDGVLNTVKGGPQVVFDTGLVRRVGEIVRQTGCKVVWTTYWRGFEDYITYGFCRLAELPVDVVVGRTKGTPHLNHSASNARVYTSRLDEIKAWTKEHPQLVGKYVILDDRDVVPPEDPMYSRFVQPTYTKGITQEEAQRVKDLFDD</sequence>
<dbReference type="PROSITE" id="PS50011">
    <property type="entry name" value="PROTEIN_KINASE_DOM"/>
    <property type="match status" value="1"/>
</dbReference>
<reference evidence="16 17" key="1">
    <citation type="submission" date="2020-04" db="EMBL/GenBank/DDBJ databases">
        <title>Perkinsus olseni comparative genomics.</title>
        <authorList>
            <person name="Bogema D.R."/>
        </authorList>
    </citation>
    <scope>NUCLEOTIDE SEQUENCE [LARGE SCALE GENOMIC DNA]</scope>
    <source>
        <strain evidence="16">ATCC PRA-205</strain>
    </source>
</reference>
<feature type="coiled-coil region" evidence="12">
    <location>
        <begin position="2023"/>
        <end position="2145"/>
    </location>
</feature>
<evidence type="ECO:0000256" key="9">
    <source>
        <dbReference type="ARBA" id="ARBA00022989"/>
    </source>
</evidence>
<dbReference type="InterPro" id="IPR008271">
    <property type="entry name" value="Ser/Thr_kinase_AS"/>
</dbReference>
<dbReference type="InterPro" id="IPR045122">
    <property type="entry name" value="Csc1-like"/>
</dbReference>
<dbReference type="GO" id="GO:0005524">
    <property type="term" value="F:ATP binding"/>
    <property type="evidence" value="ECO:0007669"/>
    <property type="project" value="UniProtKB-KW"/>
</dbReference>
<proteinExistence type="inferred from homology"/>
<name>A0A7J6NK54_PEROL</name>
<feature type="domain" description="Protein kinase" evidence="15">
    <location>
        <begin position="321"/>
        <end position="595"/>
    </location>
</feature>
<dbReference type="GO" id="GO:0005886">
    <property type="term" value="C:plasma membrane"/>
    <property type="evidence" value="ECO:0007669"/>
    <property type="project" value="TreeGrafter"/>
</dbReference>
<keyword evidence="3" id="KW-0813">Transport</keyword>